<dbReference type="InterPro" id="IPR010872">
    <property type="entry name" value="MDMPI_C-term_domain"/>
</dbReference>
<dbReference type="PANTHER" id="PTHR40758">
    <property type="entry name" value="CONSERVED PROTEIN"/>
    <property type="match status" value="1"/>
</dbReference>
<evidence type="ECO:0000313" key="3">
    <source>
        <dbReference type="EMBL" id="MBO8197993.1"/>
    </source>
</evidence>
<gene>
    <name evidence="3" type="ORF">JW613_06715</name>
</gene>
<evidence type="ECO:0000259" key="2">
    <source>
        <dbReference type="Pfam" id="PF11716"/>
    </source>
</evidence>
<comment type="caution">
    <text evidence="3">The sequence shown here is derived from an EMBL/GenBank/DDBJ whole genome shotgun (WGS) entry which is preliminary data.</text>
</comment>
<accession>A0ABS3XRR8</accession>
<dbReference type="PANTHER" id="PTHR40758:SF1">
    <property type="entry name" value="CONSERVED PROTEIN"/>
    <property type="match status" value="1"/>
</dbReference>
<dbReference type="Proteomes" id="UP000721954">
    <property type="component" value="Unassembled WGS sequence"/>
</dbReference>
<dbReference type="InterPro" id="IPR017517">
    <property type="entry name" value="Maleyloyr_isom"/>
</dbReference>
<dbReference type="NCBIfam" id="TIGR03083">
    <property type="entry name" value="maleylpyruvate isomerase family mycothiol-dependent enzyme"/>
    <property type="match status" value="1"/>
</dbReference>
<dbReference type="Pfam" id="PF07398">
    <property type="entry name" value="MDMPI_C"/>
    <property type="match status" value="1"/>
</dbReference>
<keyword evidence="4" id="KW-1185">Reference proteome</keyword>
<keyword evidence="3" id="KW-0413">Isomerase</keyword>
<dbReference type="Pfam" id="PF11716">
    <property type="entry name" value="MDMPI_N"/>
    <property type="match status" value="1"/>
</dbReference>
<dbReference type="GeneID" id="96258295"/>
<evidence type="ECO:0000313" key="4">
    <source>
        <dbReference type="Proteomes" id="UP000721954"/>
    </source>
</evidence>
<feature type="domain" description="Mycothiol-dependent maleylpyruvate isomerase metal-binding" evidence="2">
    <location>
        <begin position="11"/>
        <end position="129"/>
    </location>
</feature>
<dbReference type="InterPro" id="IPR024344">
    <property type="entry name" value="MDMPI_metal-binding"/>
</dbReference>
<organism evidence="3 4">
    <name type="scientific">Streptomyces smyrnaeus</name>
    <dbReference type="NCBI Taxonomy" id="1387713"/>
    <lineage>
        <taxon>Bacteria</taxon>
        <taxon>Bacillati</taxon>
        <taxon>Actinomycetota</taxon>
        <taxon>Actinomycetes</taxon>
        <taxon>Kitasatosporales</taxon>
        <taxon>Streptomycetaceae</taxon>
        <taxon>Streptomyces</taxon>
    </lineage>
</organism>
<reference evidence="3 4" key="1">
    <citation type="submission" date="2021-02" db="EMBL/GenBank/DDBJ databases">
        <title>Streptomyces spirodelae sp. nov., isolated from duckweed.</title>
        <authorList>
            <person name="Saimee Y."/>
            <person name="Duangmal K."/>
        </authorList>
    </citation>
    <scope>NUCLEOTIDE SEQUENCE [LARGE SCALE GENOMIC DNA]</scope>
    <source>
        <strain evidence="3 4">DSM 42105</strain>
    </source>
</reference>
<dbReference type="Gene3D" id="1.20.120.450">
    <property type="entry name" value="dinb family like domain"/>
    <property type="match status" value="1"/>
</dbReference>
<dbReference type="SUPFAM" id="SSF109854">
    <property type="entry name" value="DinB/YfiT-like putative metalloenzymes"/>
    <property type="match status" value="1"/>
</dbReference>
<protein>
    <submittedName>
        <fullName evidence="3">Maleylpyruvate isomerase family mycothiol-dependent enzyme</fullName>
    </submittedName>
</protein>
<dbReference type="GO" id="GO:0016853">
    <property type="term" value="F:isomerase activity"/>
    <property type="evidence" value="ECO:0007669"/>
    <property type="project" value="UniProtKB-KW"/>
</dbReference>
<proteinExistence type="predicted"/>
<dbReference type="EMBL" id="JAFFZM010000003">
    <property type="protein sequence ID" value="MBO8197993.1"/>
    <property type="molecule type" value="Genomic_DNA"/>
</dbReference>
<feature type="domain" description="MDMPI C-terminal" evidence="1">
    <location>
        <begin position="155"/>
        <end position="250"/>
    </location>
</feature>
<dbReference type="InterPro" id="IPR034660">
    <property type="entry name" value="DinB/YfiT-like"/>
</dbReference>
<sequence>MKNREFIDILSREGRLFADAVEQADPSAPVPTCPDWTVRDLALHLGAVHRWAADMVREARAEPVPPSRPAGLADEALGPWLREGHGLLVEALESAPDDLTCWTFMPAPSSLAFWTRRQAHETAVHRVDAESALGAPLSPGSSSTTELAVQELAAEFAADGVDELLCGFYPRRGTPDGFAGDPRTVLVRATDVDGAVWAVFLGDPARAERVTEPPPAPDCVYEGTAEDLYLTLWNRRPLSDLGITGEVSVAHRWREVFRP</sequence>
<name>A0ABS3XRR8_9ACTN</name>
<dbReference type="RefSeq" id="WP_209209776.1">
    <property type="nucleotide sequence ID" value="NZ_JAFFZM010000003.1"/>
</dbReference>
<evidence type="ECO:0000259" key="1">
    <source>
        <dbReference type="Pfam" id="PF07398"/>
    </source>
</evidence>